<gene>
    <name evidence="1" type="ORF">S12H4_42864</name>
</gene>
<evidence type="ECO:0000313" key="1">
    <source>
        <dbReference type="EMBL" id="GAJ16066.1"/>
    </source>
</evidence>
<proteinExistence type="predicted"/>
<dbReference type="EMBL" id="BARW01026264">
    <property type="protein sequence ID" value="GAJ16066.1"/>
    <property type="molecule type" value="Genomic_DNA"/>
</dbReference>
<name>X1VKG5_9ZZZZ</name>
<protein>
    <recommendedName>
        <fullName evidence="2">VOC domain-containing protein</fullName>
    </recommendedName>
</protein>
<accession>X1VKG5</accession>
<evidence type="ECO:0008006" key="2">
    <source>
        <dbReference type="Google" id="ProtNLM"/>
    </source>
</evidence>
<sequence length="45" mass="4815">GIEPFGGVKVGPTWKELFIHPRDGGGVLIQLYEGSWDSQPSSESG</sequence>
<reference evidence="1" key="1">
    <citation type="journal article" date="2014" name="Front. Microbiol.">
        <title>High frequency of phylogenetically diverse reductive dehalogenase-homologous genes in deep subseafloor sedimentary metagenomes.</title>
        <authorList>
            <person name="Kawai M."/>
            <person name="Futagami T."/>
            <person name="Toyoda A."/>
            <person name="Takaki Y."/>
            <person name="Nishi S."/>
            <person name="Hori S."/>
            <person name="Arai W."/>
            <person name="Tsubouchi T."/>
            <person name="Morono Y."/>
            <person name="Uchiyama I."/>
            <person name="Ito T."/>
            <person name="Fujiyama A."/>
            <person name="Inagaki F."/>
            <person name="Takami H."/>
        </authorList>
    </citation>
    <scope>NUCLEOTIDE SEQUENCE</scope>
    <source>
        <strain evidence="1">Expedition CK06-06</strain>
    </source>
</reference>
<organism evidence="1">
    <name type="scientific">marine sediment metagenome</name>
    <dbReference type="NCBI Taxonomy" id="412755"/>
    <lineage>
        <taxon>unclassified sequences</taxon>
        <taxon>metagenomes</taxon>
        <taxon>ecological metagenomes</taxon>
    </lineage>
</organism>
<feature type="non-terminal residue" evidence="1">
    <location>
        <position position="1"/>
    </location>
</feature>
<comment type="caution">
    <text evidence="1">The sequence shown here is derived from an EMBL/GenBank/DDBJ whole genome shotgun (WGS) entry which is preliminary data.</text>
</comment>
<dbReference type="AlphaFoldDB" id="X1VKG5"/>